<keyword evidence="7" id="KW-1185">Reference proteome</keyword>
<keyword evidence="3 5" id="KW-1133">Transmembrane helix</keyword>
<sequence>MRVAGKELAYGLLRVALGLNFLGHGGFRILSGVGAFAVGMAEHMTKSPLPHGMVVGFGYAIPWIELLLGLGLILGVFTRTVLVGGALFMMALTFGTTSNQQWDVAGQQLVYSVVFFGLLYLVEFNRFSIDWLRAPDGLRGGMARSSLQ</sequence>
<dbReference type="PaxDb" id="1198114-AciX9_2199"/>
<dbReference type="RefSeq" id="WP_013580559.1">
    <property type="nucleotide sequence ID" value="NC_015064.1"/>
</dbReference>
<organism evidence="7">
    <name type="scientific">Granulicella tundricola (strain ATCC BAA-1859 / DSM 23138 / MP5ACTX9)</name>
    <dbReference type="NCBI Taxonomy" id="1198114"/>
    <lineage>
        <taxon>Bacteria</taxon>
        <taxon>Pseudomonadati</taxon>
        <taxon>Acidobacteriota</taxon>
        <taxon>Terriglobia</taxon>
        <taxon>Terriglobales</taxon>
        <taxon>Acidobacteriaceae</taxon>
        <taxon>Granulicella</taxon>
    </lineage>
</organism>
<protein>
    <submittedName>
        <fullName evidence="6">DoxX family protein</fullName>
    </submittedName>
</protein>
<dbReference type="eggNOG" id="COG2259">
    <property type="taxonomic scope" value="Bacteria"/>
</dbReference>
<proteinExistence type="predicted"/>
<dbReference type="HOGENOM" id="CLU_125957_1_0_0"/>
<dbReference type="OrthoDB" id="122157at2"/>
<dbReference type="KEGG" id="acm:AciX9_2199"/>
<dbReference type="Proteomes" id="UP000000343">
    <property type="component" value="Chromosome"/>
</dbReference>
<keyword evidence="4 5" id="KW-0472">Membrane</keyword>
<dbReference type="STRING" id="1198114.AciX9_2199"/>
<name>E8X2L9_GRATM</name>
<evidence type="ECO:0000313" key="6">
    <source>
        <dbReference type="EMBL" id="ADW69243.1"/>
    </source>
</evidence>
<evidence type="ECO:0000256" key="5">
    <source>
        <dbReference type="SAM" id="Phobius"/>
    </source>
</evidence>
<dbReference type="EMBL" id="CP002480">
    <property type="protein sequence ID" value="ADW69243.1"/>
    <property type="molecule type" value="Genomic_DNA"/>
</dbReference>
<feature type="transmembrane region" description="Helical" evidence="5">
    <location>
        <begin position="12"/>
        <end position="41"/>
    </location>
</feature>
<dbReference type="InterPro" id="IPR032808">
    <property type="entry name" value="DoxX"/>
</dbReference>
<feature type="transmembrane region" description="Helical" evidence="5">
    <location>
        <begin position="81"/>
        <end position="98"/>
    </location>
</feature>
<accession>E8X2L9</accession>
<dbReference type="AlphaFoldDB" id="E8X2L9"/>
<comment type="subcellular location">
    <subcellularLocation>
        <location evidence="1">Membrane</location>
        <topology evidence="1">Multi-pass membrane protein</topology>
    </subcellularLocation>
</comment>
<feature type="transmembrane region" description="Helical" evidence="5">
    <location>
        <begin position="104"/>
        <end position="122"/>
    </location>
</feature>
<evidence type="ECO:0000256" key="1">
    <source>
        <dbReference type="ARBA" id="ARBA00004141"/>
    </source>
</evidence>
<keyword evidence="2 5" id="KW-0812">Transmembrane</keyword>
<dbReference type="Pfam" id="PF07681">
    <property type="entry name" value="DoxX"/>
    <property type="match status" value="1"/>
</dbReference>
<gene>
    <name evidence="6" type="ordered locus">AciX9_2199</name>
</gene>
<evidence type="ECO:0000256" key="2">
    <source>
        <dbReference type="ARBA" id="ARBA00022692"/>
    </source>
</evidence>
<dbReference type="GO" id="GO:0016020">
    <property type="term" value="C:membrane"/>
    <property type="evidence" value="ECO:0007669"/>
    <property type="project" value="UniProtKB-SubCell"/>
</dbReference>
<feature type="transmembrane region" description="Helical" evidence="5">
    <location>
        <begin position="53"/>
        <end position="74"/>
    </location>
</feature>
<reference evidence="7" key="1">
    <citation type="submission" date="2011-01" db="EMBL/GenBank/DDBJ databases">
        <title>Complete sequence of chromosome of Acidobacterium sp. MP5ACTX9.</title>
        <authorList>
            <consortium name="US DOE Joint Genome Institute"/>
            <person name="Lucas S."/>
            <person name="Copeland A."/>
            <person name="Lapidus A."/>
            <person name="Cheng J.-F."/>
            <person name="Goodwin L."/>
            <person name="Pitluck S."/>
            <person name="Teshima H."/>
            <person name="Detter J.C."/>
            <person name="Han C."/>
            <person name="Tapia R."/>
            <person name="Land M."/>
            <person name="Hauser L."/>
            <person name="Kyrpides N."/>
            <person name="Ivanova N."/>
            <person name="Ovchinnikova G."/>
            <person name="Pagani I."/>
            <person name="Rawat S.R."/>
            <person name="Mannisto M."/>
            <person name="Haggblom M.M."/>
            <person name="Woyke T."/>
        </authorList>
    </citation>
    <scope>NUCLEOTIDE SEQUENCE [LARGE SCALE GENOMIC DNA]</scope>
    <source>
        <strain evidence="7">MP5ACTX9</strain>
    </source>
</reference>
<evidence type="ECO:0000313" key="7">
    <source>
        <dbReference type="Proteomes" id="UP000000343"/>
    </source>
</evidence>
<evidence type="ECO:0000256" key="4">
    <source>
        <dbReference type="ARBA" id="ARBA00023136"/>
    </source>
</evidence>
<evidence type="ECO:0000256" key="3">
    <source>
        <dbReference type="ARBA" id="ARBA00022989"/>
    </source>
</evidence>